<gene>
    <name evidence="2" type="ORF">L6637_37735</name>
    <name evidence="1" type="ORF">L6654_35315</name>
</gene>
<comment type="caution">
    <text evidence="1">The sequence shown here is derived from an EMBL/GenBank/DDBJ whole genome shotgun (WGS) entry which is preliminary data.</text>
</comment>
<dbReference type="AlphaFoldDB" id="A0A9X1RFX3"/>
<accession>A0A9X1RFX3</accession>
<evidence type="ECO:0000313" key="4">
    <source>
        <dbReference type="Proteomes" id="UP001139054"/>
    </source>
</evidence>
<proteinExistence type="predicted"/>
<protein>
    <submittedName>
        <fullName evidence="1">YecA family protein</fullName>
    </submittedName>
</protein>
<name>A0A9X1RFX3_9BRAD</name>
<dbReference type="Proteomes" id="UP001139054">
    <property type="component" value="Unassembled WGS sequence"/>
</dbReference>
<feature type="non-terminal residue" evidence="1">
    <location>
        <position position="1"/>
    </location>
</feature>
<reference evidence="1" key="1">
    <citation type="submission" date="2022-01" db="EMBL/GenBank/DDBJ databases">
        <title>Genome sequnece data of strain Bradyrhizobium sp. nov.</title>
        <authorList>
            <person name="Zhang J."/>
        </authorList>
    </citation>
    <scope>NUCLEOTIDE SEQUENCE</scope>
    <source>
        <strain evidence="2">WYCCWR 12774</strain>
        <strain evidence="1">WYCCWR 13023</strain>
    </source>
</reference>
<organism evidence="1 4">
    <name type="scientific">Bradyrhizobium zhengyangense</name>
    <dbReference type="NCBI Taxonomy" id="2911009"/>
    <lineage>
        <taxon>Bacteria</taxon>
        <taxon>Pseudomonadati</taxon>
        <taxon>Pseudomonadota</taxon>
        <taxon>Alphaproteobacteria</taxon>
        <taxon>Hyphomicrobiales</taxon>
        <taxon>Nitrobacteraceae</taxon>
        <taxon>Bradyrhizobium</taxon>
    </lineage>
</organism>
<dbReference type="EMBL" id="JAKLTY010000034">
    <property type="protein sequence ID" value="MCG2631909.1"/>
    <property type="molecule type" value="Genomic_DNA"/>
</dbReference>
<evidence type="ECO:0000313" key="2">
    <source>
        <dbReference type="EMBL" id="MCG2672704.1"/>
    </source>
</evidence>
<evidence type="ECO:0000313" key="1">
    <source>
        <dbReference type="EMBL" id="MCG2631909.1"/>
    </source>
</evidence>
<dbReference type="Proteomes" id="UP001139012">
    <property type="component" value="Unassembled WGS sequence"/>
</dbReference>
<evidence type="ECO:0000313" key="3">
    <source>
        <dbReference type="Proteomes" id="UP001139012"/>
    </source>
</evidence>
<keyword evidence="3" id="KW-1185">Reference proteome</keyword>
<sequence>GNVNHGLLLPILLHCRDDQGRPLLGPPRSGRETKKLLRNAHADIPTAVEALRQYWMPIRYARAH</sequence>
<dbReference type="EMBL" id="JAKLUA010000024">
    <property type="protein sequence ID" value="MCG2672704.1"/>
    <property type="molecule type" value="Genomic_DNA"/>
</dbReference>